<proteinExistence type="predicted"/>
<dbReference type="InterPro" id="IPR007560">
    <property type="entry name" value="Restrct_endonuc_IV_Mrr"/>
</dbReference>
<keyword evidence="3" id="KW-0540">Nuclease</keyword>
<dbReference type="OrthoDB" id="3252967at2"/>
<dbReference type="Proteomes" id="UP000280935">
    <property type="component" value="Unassembled WGS sequence"/>
</dbReference>
<dbReference type="PANTHER" id="PTHR30015">
    <property type="entry name" value="MRR RESTRICTION SYSTEM PROTEIN"/>
    <property type="match status" value="1"/>
</dbReference>
<dbReference type="Pfam" id="PF04471">
    <property type="entry name" value="Mrr_cat"/>
    <property type="match status" value="1"/>
</dbReference>
<dbReference type="GO" id="GO:0009307">
    <property type="term" value="P:DNA restriction-modification system"/>
    <property type="evidence" value="ECO:0007669"/>
    <property type="project" value="InterPro"/>
</dbReference>
<reference evidence="3 4" key="1">
    <citation type="submission" date="2018-11" db="EMBL/GenBank/DDBJ databases">
        <title>Genomes From Bacteria Associated with the Canine Oral Cavity: a Test Case for Automated Genome-Based Taxonomic Assignment.</title>
        <authorList>
            <person name="Coil D.A."/>
            <person name="Jospin G."/>
            <person name="Darling A.E."/>
            <person name="Wallis C."/>
            <person name="Davis I.J."/>
            <person name="Harris S."/>
            <person name="Eisen J.A."/>
            <person name="Holcombe L.J."/>
            <person name="O'Flynn C."/>
        </authorList>
    </citation>
    <scope>NUCLEOTIDE SEQUENCE [LARGE SCALE GENOMIC DNA]</scope>
    <source>
        <strain evidence="3 4">OH2822_COT-296</strain>
    </source>
</reference>
<name>A0A3P1WS57_9ACTN</name>
<dbReference type="SUPFAM" id="SSF52980">
    <property type="entry name" value="Restriction endonuclease-like"/>
    <property type="match status" value="1"/>
</dbReference>
<protein>
    <submittedName>
        <fullName evidence="3">Restriction endonuclease</fullName>
    </submittedName>
</protein>
<keyword evidence="3" id="KW-0378">Hydrolase</keyword>
<feature type="domain" description="Restriction endonuclease type IV Mrr" evidence="2">
    <location>
        <begin position="174"/>
        <end position="281"/>
    </location>
</feature>
<dbReference type="GO" id="GO:0003677">
    <property type="term" value="F:DNA binding"/>
    <property type="evidence" value="ECO:0007669"/>
    <property type="project" value="InterPro"/>
</dbReference>
<dbReference type="EMBL" id="RQYT01000032">
    <property type="protein sequence ID" value="RRD48698.1"/>
    <property type="molecule type" value="Genomic_DNA"/>
</dbReference>
<evidence type="ECO:0000313" key="3">
    <source>
        <dbReference type="EMBL" id="RRD48698.1"/>
    </source>
</evidence>
<accession>A0A3P1WS57</accession>
<comment type="caution">
    <text evidence="3">The sequence shown here is derived from an EMBL/GenBank/DDBJ whole genome shotgun (WGS) entry which is preliminary data.</text>
</comment>
<feature type="transmembrane region" description="Helical" evidence="1">
    <location>
        <begin position="20"/>
        <end position="42"/>
    </location>
</feature>
<sequence length="321" mass="35680">MDMVDEVVGAVVGEFGGLLIPVLWLVAALVAALLLLQCVVALRSASRRRRAGADLGVRLPRGVRARPVKGTRRGGSFVLSYPCWRMARKDGTRNRRYRNNEVIEGVSVLELGRWRLTSRSVFRFYDFVVALREHGHSIALSSEEATKMHRLGERAQWEWVQATSGGLHRRFADDPTQFEQFCAELYRRLGYEVEVTPPVADGGFDLSMVRRGERTLVECKCFGLSHPVGRPVLQKLYGANAVERADHLVLVTTAIFTREAVAYARQVGIDLVDGTALTALCNRVYGSHPPTPTPTTKDAQLTREDHLANIPADIRGRYAAA</sequence>
<evidence type="ECO:0000313" key="4">
    <source>
        <dbReference type="Proteomes" id="UP000280935"/>
    </source>
</evidence>
<dbReference type="Gene3D" id="3.40.1350.10">
    <property type="match status" value="1"/>
</dbReference>
<gene>
    <name evidence="3" type="ORF">EII35_11675</name>
</gene>
<dbReference type="AlphaFoldDB" id="A0A3P1WS57"/>
<keyword evidence="3" id="KW-0255">Endonuclease</keyword>
<dbReference type="InterPro" id="IPR011856">
    <property type="entry name" value="tRNA_endonuc-like_dom_sf"/>
</dbReference>
<dbReference type="GO" id="GO:0015666">
    <property type="term" value="F:restriction endodeoxyribonuclease activity"/>
    <property type="evidence" value="ECO:0007669"/>
    <property type="project" value="TreeGrafter"/>
</dbReference>
<organism evidence="3 4">
    <name type="scientific">Arachnia propionica</name>
    <dbReference type="NCBI Taxonomy" id="1750"/>
    <lineage>
        <taxon>Bacteria</taxon>
        <taxon>Bacillati</taxon>
        <taxon>Actinomycetota</taxon>
        <taxon>Actinomycetes</taxon>
        <taxon>Propionibacteriales</taxon>
        <taxon>Propionibacteriaceae</taxon>
        <taxon>Arachnia</taxon>
    </lineage>
</organism>
<evidence type="ECO:0000256" key="1">
    <source>
        <dbReference type="SAM" id="Phobius"/>
    </source>
</evidence>
<evidence type="ECO:0000259" key="2">
    <source>
        <dbReference type="Pfam" id="PF04471"/>
    </source>
</evidence>
<keyword evidence="1" id="KW-0812">Transmembrane</keyword>
<dbReference type="InterPro" id="IPR011335">
    <property type="entry name" value="Restrct_endonuc-II-like"/>
</dbReference>
<dbReference type="InterPro" id="IPR052906">
    <property type="entry name" value="Type_IV_Methyl-Rstrct_Enzyme"/>
</dbReference>
<dbReference type="PANTHER" id="PTHR30015:SF7">
    <property type="entry name" value="TYPE IV METHYL-DIRECTED RESTRICTION ENZYME ECOKMRR"/>
    <property type="match status" value="1"/>
</dbReference>
<keyword evidence="1" id="KW-0472">Membrane</keyword>
<keyword evidence="1" id="KW-1133">Transmembrane helix</keyword>